<dbReference type="Proteomes" id="UP001139150">
    <property type="component" value="Unassembled WGS sequence"/>
</dbReference>
<name>A0A9X2A2N2_9BACI</name>
<dbReference type="EMBL" id="JAKRYL010000001">
    <property type="protein sequence ID" value="MCL7745508.1"/>
    <property type="molecule type" value="Genomic_DNA"/>
</dbReference>
<reference evidence="2" key="1">
    <citation type="submission" date="2022-02" db="EMBL/GenBank/DDBJ databases">
        <title>Halalkalibacter sp. nov. isolated from Lonar Lake, India.</title>
        <authorList>
            <person name="Joshi A."/>
            <person name="Thite S."/>
            <person name="Lodha T."/>
        </authorList>
    </citation>
    <scope>NUCLEOTIDE SEQUENCE</scope>
    <source>
        <strain evidence="2">MEB205</strain>
    </source>
</reference>
<proteinExistence type="predicted"/>
<dbReference type="RefSeq" id="WP_250094450.1">
    <property type="nucleotide sequence ID" value="NZ_JAKRYL010000001.1"/>
</dbReference>
<comment type="caution">
    <text evidence="2">The sequence shown here is derived from an EMBL/GenBank/DDBJ whole genome shotgun (WGS) entry which is preliminary data.</text>
</comment>
<keyword evidence="3" id="KW-1185">Reference proteome</keyword>
<dbReference type="InterPro" id="IPR046858">
    <property type="entry name" value="ChrB_N"/>
</dbReference>
<evidence type="ECO:0000313" key="2">
    <source>
        <dbReference type="EMBL" id="MCL7745508.1"/>
    </source>
</evidence>
<evidence type="ECO:0000313" key="3">
    <source>
        <dbReference type="Proteomes" id="UP001139150"/>
    </source>
</evidence>
<organism evidence="2 3">
    <name type="scientific">Halalkalibacter alkaliphilus</name>
    <dbReference type="NCBI Taxonomy" id="2917993"/>
    <lineage>
        <taxon>Bacteria</taxon>
        <taxon>Bacillati</taxon>
        <taxon>Bacillota</taxon>
        <taxon>Bacilli</taxon>
        <taxon>Bacillales</taxon>
        <taxon>Bacillaceae</taxon>
        <taxon>Halalkalibacter</taxon>
    </lineage>
</organism>
<feature type="domain" description="ChrB N-terminal" evidence="1">
    <location>
        <begin position="19"/>
        <end position="98"/>
    </location>
</feature>
<protein>
    <submittedName>
        <fullName evidence="2">ChrB protein</fullName>
    </submittedName>
</protein>
<dbReference type="Pfam" id="PF20229">
    <property type="entry name" value="ChrB_N"/>
    <property type="match status" value="1"/>
</dbReference>
<evidence type="ECO:0000259" key="1">
    <source>
        <dbReference type="Pfam" id="PF20229"/>
    </source>
</evidence>
<dbReference type="AlphaFoldDB" id="A0A9X2A2N2"/>
<sequence length="143" mass="17135">MISWLHLTYKMPRKPSSPRVKVWRKLKSLGAFHLHDAIWLLPKNAYTYEQFQWLTVEIKDLGGEATMWESQLHFGLSDKEISQLFIEQINEGYIELLKQLDEENIDLVSLSKKYQRIKKIDYFNSPLELQVREKIIQRRSELK</sequence>
<accession>A0A9X2A2N2</accession>
<gene>
    <name evidence="2" type="ORF">MF646_00090</name>
</gene>